<dbReference type="GO" id="GO:0005737">
    <property type="term" value="C:cytoplasm"/>
    <property type="evidence" value="ECO:0007669"/>
    <property type="project" value="TreeGrafter"/>
</dbReference>
<gene>
    <name evidence="1" type="ORF">KP79_PYT12851</name>
</gene>
<dbReference type="GO" id="GO:0043066">
    <property type="term" value="P:negative regulation of apoptotic process"/>
    <property type="evidence" value="ECO:0007669"/>
    <property type="project" value="TreeGrafter"/>
</dbReference>
<dbReference type="InterPro" id="IPR050784">
    <property type="entry name" value="IAP"/>
</dbReference>
<dbReference type="PANTHER" id="PTHR10044:SF139">
    <property type="entry name" value="DEATH-ASSOCIATED INHIBITOR OF APOPTOSIS 2"/>
    <property type="match status" value="1"/>
</dbReference>
<dbReference type="PROSITE" id="PS50143">
    <property type="entry name" value="BIR_REPEAT_2"/>
    <property type="match status" value="2"/>
</dbReference>
<dbReference type="Gene3D" id="1.10.1170.10">
    <property type="entry name" value="Inhibitor Of Apoptosis Protein (2mihbC-IAP-1), Chain A"/>
    <property type="match status" value="2"/>
</dbReference>
<dbReference type="OrthoDB" id="6059702at2759"/>
<dbReference type="AlphaFoldDB" id="A0A210R5X3"/>
<proteinExistence type="predicted"/>
<dbReference type="SUPFAM" id="SSF57924">
    <property type="entry name" value="Inhibitor of apoptosis (IAP) repeat"/>
    <property type="match status" value="2"/>
</dbReference>
<dbReference type="Pfam" id="PF00653">
    <property type="entry name" value="BIR"/>
    <property type="match status" value="2"/>
</dbReference>
<evidence type="ECO:0000313" key="2">
    <source>
        <dbReference type="Proteomes" id="UP000242188"/>
    </source>
</evidence>
<dbReference type="GO" id="GO:0005634">
    <property type="term" value="C:nucleus"/>
    <property type="evidence" value="ECO:0007669"/>
    <property type="project" value="TreeGrafter"/>
</dbReference>
<sequence length="255" mass="29057">MDYAPPLPRERYKHLRDPELRRKSYKKWPSGTSDTLFRELIDEGFFSIDEEKRKVQCVYCGGVLVGIEEGQNVHITHYRHFPTCDRFKWREADFESLFGPIHGIVSGVHNLSMAGSATANGVSLDSTDEGYQSIQKDLEVDGFNSNSYLDGRQRDSSNPFYTIGEEKYPRHTYYALFIDRMKTFKKWPEDSCQTPKALAGAGLFYTGVEDVCECYCCGGQLEGWEPGDIPQTEHDTWFGDKCPLTLAMKGKLPTT</sequence>
<organism evidence="1 2">
    <name type="scientific">Mizuhopecten yessoensis</name>
    <name type="common">Japanese scallop</name>
    <name type="synonym">Patinopecten yessoensis</name>
    <dbReference type="NCBI Taxonomy" id="6573"/>
    <lineage>
        <taxon>Eukaryota</taxon>
        <taxon>Metazoa</taxon>
        <taxon>Spiralia</taxon>
        <taxon>Lophotrochozoa</taxon>
        <taxon>Mollusca</taxon>
        <taxon>Bivalvia</taxon>
        <taxon>Autobranchia</taxon>
        <taxon>Pteriomorphia</taxon>
        <taxon>Pectinida</taxon>
        <taxon>Pectinoidea</taxon>
        <taxon>Pectinidae</taxon>
        <taxon>Mizuhopecten</taxon>
    </lineage>
</organism>
<dbReference type="STRING" id="6573.A0A210R5X3"/>
<keyword evidence="2" id="KW-1185">Reference proteome</keyword>
<dbReference type="GO" id="GO:0051726">
    <property type="term" value="P:regulation of cell cycle"/>
    <property type="evidence" value="ECO:0007669"/>
    <property type="project" value="TreeGrafter"/>
</dbReference>
<dbReference type="SMART" id="SM00238">
    <property type="entry name" value="BIR"/>
    <property type="match status" value="2"/>
</dbReference>
<dbReference type="GO" id="GO:0043027">
    <property type="term" value="F:cysteine-type endopeptidase inhibitor activity involved in apoptotic process"/>
    <property type="evidence" value="ECO:0007669"/>
    <property type="project" value="TreeGrafter"/>
</dbReference>
<accession>A0A210R5X3</accession>
<reference evidence="1 2" key="1">
    <citation type="journal article" date="2017" name="Nat. Ecol. Evol.">
        <title>Scallop genome provides insights into evolution of bilaterian karyotype and development.</title>
        <authorList>
            <person name="Wang S."/>
            <person name="Zhang J."/>
            <person name="Jiao W."/>
            <person name="Li J."/>
            <person name="Xun X."/>
            <person name="Sun Y."/>
            <person name="Guo X."/>
            <person name="Huan P."/>
            <person name="Dong B."/>
            <person name="Zhang L."/>
            <person name="Hu X."/>
            <person name="Sun X."/>
            <person name="Wang J."/>
            <person name="Zhao C."/>
            <person name="Wang Y."/>
            <person name="Wang D."/>
            <person name="Huang X."/>
            <person name="Wang R."/>
            <person name="Lv J."/>
            <person name="Li Y."/>
            <person name="Zhang Z."/>
            <person name="Liu B."/>
            <person name="Lu W."/>
            <person name="Hui Y."/>
            <person name="Liang J."/>
            <person name="Zhou Z."/>
            <person name="Hou R."/>
            <person name="Li X."/>
            <person name="Liu Y."/>
            <person name="Li H."/>
            <person name="Ning X."/>
            <person name="Lin Y."/>
            <person name="Zhao L."/>
            <person name="Xing Q."/>
            <person name="Dou J."/>
            <person name="Li Y."/>
            <person name="Mao J."/>
            <person name="Guo H."/>
            <person name="Dou H."/>
            <person name="Li T."/>
            <person name="Mu C."/>
            <person name="Jiang W."/>
            <person name="Fu Q."/>
            <person name="Fu X."/>
            <person name="Miao Y."/>
            <person name="Liu J."/>
            <person name="Yu Q."/>
            <person name="Li R."/>
            <person name="Liao H."/>
            <person name="Li X."/>
            <person name="Kong Y."/>
            <person name="Jiang Z."/>
            <person name="Chourrout D."/>
            <person name="Li R."/>
            <person name="Bao Z."/>
        </authorList>
    </citation>
    <scope>NUCLEOTIDE SEQUENCE [LARGE SCALE GENOMIC DNA]</scope>
    <source>
        <strain evidence="1 2">PY_sf001</strain>
    </source>
</reference>
<protein>
    <submittedName>
        <fullName evidence="1">E3 ubiquitin-protein ligase XIAP</fullName>
    </submittedName>
</protein>
<dbReference type="PANTHER" id="PTHR10044">
    <property type="entry name" value="INHIBITOR OF APOPTOSIS"/>
    <property type="match status" value="1"/>
</dbReference>
<dbReference type="Proteomes" id="UP000242188">
    <property type="component" value="Unassembled WGS sequence"/>
</dbReference>
<comment type="caution">
    <text evidence="1">The sequence shown here is derived from an EMBL/GenBank/DDBJ whole genome shotgun (WGS) entry which is preliminary data.</text>
</comment>
<dbReference type="EMBL" id="NEDP02000192">
    <property type="protein sequence ID" value="OWF56467.1"/>
    <property type="molecule type" value="Genomic_DNA"/>
</dbReference>
<name>A0A210R5X3_MIZYE</name>
<evidence type="ECO:0000313" key="1">
    <source>
        <dbReference type="EMBL" id="OWF56467.1"/>
    </source>
</evidence>
<dbReference type="InterPro" id="IPR001370">
    <property type="entry name" value="BIR_rpt"/>
</dbReference>
<dbReference type="CDD" id="cd00022">
    <property type="entry name" value="BIR"/>
    <property type="match status" value="1"/>
</dbReference>